<evidence type="ECO:0000256" key="3">
    <source>
        <dbReference type="ARBA" id="ARBA00022692"/>
    </source>
</evidence>
<keyword evidence="4 6" id="KW-1133">Transmembrane helix</keyword>
<dbReference type="Gene3D" id="1.10.3860.10">
    <property type="entry name" value="Sodium:dicarboxylate symporter"/>
    <property type="match status" value="1"/>
</dbReference>
<dbReference type="PANTHER" id="PTHR42865:SF8">
    <property type="entry name" value="SERINE_THREONINE TRANSPORTER SSTT"/>
    <property type="match status" value="1"/>
</dbReference>
<evidence type="ECO:0000313" key="7">
    <source>
        <dbReference type="EMBL" id="PAE89429.1"/>
    </source>
</evidence>
<protein>
    <submittedName>
        <fullName evidence="7">Dicarboxylate/amino acid:cation symporter</fullName>
    </submittedName>
</protein>
<evidence type="ECO:0000256" key="5">
    <source>
        <dbReference type="ARBA" id="ARBA00023136"/>
    </source>
</evidence>
<evidence type="ECO:0000256" key="4">
    <source>
        <dbReference type="ARBA" id="ARBA00022989"/>
    </source>
</evidence>
<feature type="transmembrane region" description="Helical" evidence="6">
    <location>
        <begin position="298"/>
        <end position="318"/>
    </location>
</feature>
<dbReference type="RefSeq" id="WP_063609240.1">
    <property type="nucleotide sequence ID" value="NZ_BOQS01000001.1"/>
</dbReference>
<dbReference type="SUPFAM" id="SSF118215">
    <property type="entry name" value="Proton glutamate symport protein"/>
    <property type="match status" value="1"/>
</dbReference>
<comment type="caution">
    <text evidence="7">The sequence shown here is derived from an EMBL/GenBank/DDBJ whole genome shotgun (WGS) entry which is preliminary data.</text>
</comment>
<evidence type="ECO:0000256" key="2">
    <source>
        <dbReference type="ARBA" id="ARBA00022448"/>
    </source>
</evidence>
<dbReference type="GO" id="GO:0032329">
    <property type="term" value="P:serine transport"/>
    <property type="evidence" value="ECO:0007669"/>
    <property type="project" value="TreeGrafter"/>
</dbReference>
<proteinExistence type="predicted"/>
<dbReference type="GO" id="GO:0005295">
    <property type="term" value="F:neutral L-amino acid:sodium symporter activity"/>
    <property type="evidence" value="ECO:0007669"/>
    <property type="project" value="TreeGrafter"/>
</dbReference>
<dbReference type="AlphaFoldDB" id="A0A268P1R2"/>
<keyword evidence="3 6" id="KW-0812">Transmembrane</keyword>
<name>A0A268P1R2_SHOCL</name>
<dbReference type="Proteomes" id="UP000216207">
    <property type="component" value="Unassembled WGS sequence"/>
</dbReference>
<feature type="transmembrane region" description="Helical" evidence="6">
    <location>
        <begin position="325"/>
        <end position="351"/>
    </location>
</feature>
<reference evidence="7 8" key="1">
    <citation type="submission" date="2017-07" db="EMBL/GenBank/DDBJ databases">
        <title>Isolation and whole genome analysis of endospore-forming bacteria from heroin.</title>
        <authorList>
            <person name="Kalinowski J."/>
            <person name="Ahrens B."/>
            <person name="Al-Dilaimi A."/>
            <person name="Winkler A."/>
            <person name="Wibberg D."/>
            <person name="Schleenbecker U."/>
            <person name="Ruckert C."/>
            <person name="Wolfel R."/>
            <person name="Grass G."/>
        </authorList>
    </citation>
    <scope>NUCLEOTIDE SEQUENCE [LARGE SCALE GENOMIC DNA]</scope>
    <source>
        <strain evidence="7 8">7539</strain>
    </source>
</reference>
<feature type="transmembrane region" description="Helical" evidence="6">
    <location>
        <begin position="265"/>
        <end position="292"/>
    </location>
</feature>
<feature type="transmembrane region" description="Helical" evidence="6">
    <location>
        <begin position="38"/>
        <end position="60"/>
    </location>
</feature>
<evidence type="ECO:0000256" key="6">
    <source>
        <dbReference type="SAM" id="Phobius"/>
    </source>
</evidence>
<feature type="transmembrane region" description="Helical" evidence="6">
    <location>
        <begin position="120"/>
        <end position="139"/>
    </location>
</feature>
<accession>A0A268P1R2</accession>
<comment type="subcellular location">
    <subcellularLocation>
        <location evidence="1">Membrane</location>
        <topology evidence="1">Multi-pass membrane protein</topology>
    </subcellularLocation>
</comment>
<dbReference type="PRINTS" id="PR00173">
    <property type="entry name" value="EDTRNSPORT"/>
</dbReference>
<feature type="transmembrane region" description="Helical" evidence="6">
    <location>
        <begin position="189"/>
        <end position="209"/>
    </location>
</feature>
<evidence type="ECO:0000256" key="1">
    <source>
        <dbReference type="ARBA" id="ARBA00004141"/>
    </source>
</evidence>
<sequence length="387" mass="40504">MKLIARLVFGIIAGVAIGFVANEFIAKLMVTIKDVIGSFIFFMVPLIIVFFIAAGIAALGKGGGKMLGSTIFISYLSTILAGFFAVFVAMNVIPSLGIAGTGANAPSEIEGFLQLSVEPLFDVLTALLLAFVFGIGIAATHSSTLHGFIEEGKNIVELVIRKAIIPLLPFYIAGVFAEMSYEGTVFNTLGVFGVVLLLAVAMHIIWLFIQYTVAAAVNRNNPLSLLKAMLPAYVTALGTMSSAATIPVTLEAVRKNRIRDSITNFVVPLCANIHLSGSTITILTAATAVMYIYPGLAFPGFSGMIPVIFMLGIIMIAAPGVPGGAVMAATGILTSMLGFEEGAIALMIALYLAQDSFGTAANVTGDGAIAVLMNGLKERRLGNHQSS</sequence>
<dbReference type="PANTHER" id="PTHR42865">
    <property type="entry name" value="PROTON/GLUTAMATE-ASPARTATE SYMPORTER"/>
    <property type="match status" value="1"/>
</dbReference>
<evidence type="ECO:0000313" key="8">
    <source>
        <dbReference type="Proteomes" id="UP000216207"/>
    </source>
</evidence>
<keyword evidence="2" id="KW-0813">Transport</keyword>
<gene>
    <name evidence="7" type="ORF">CHH72_09080</name>
</gene>
<keyword evidence="5 6" id="KW-0472">Membrane</keyword>
<feature type="transmembrane region" description="Helical" evidence="6">
    <location>
        <begin position="6"/>
        <end position="26"/>
    </location>
</feature>
<dbReference type="GO" id="GO:0005886">
    <property type="term" value="C:plasma membrane"/>
    <property type="evidence" value="ECO:0007669"/>
    <property type="project" value="TreeGrafter"/>
</dbReference>
<feature type="transmembrane region" description="Helical" evidence="6">
    <location>
        <begin position="159"/>
        <end position="177"/>
    </location>
</feature>
<organism evidence="7 8">
    <name type="scientific">Shouchella clausii</name>
    <name type="common">Alkalihalobacillus clausii</name>
    <dbReference type="NCBI Taxonomy" id="79880"/>
    <lineage>
        <taxon>Bacteria</taxon>
        <taxon>Bacillati</taxon>
        <taxon>Bacillota</taxon>
        <taxon>Bacilli</taxon>
        <taxon>Bacillales</taxon>
        <taxon>Bacillaceae</taxon>
        <taxon>Shouchella</taxon>
    </lineage>
</organism>
<dbReference type="Pfam" id="PF00375">
    <property type="entry name" value="SDF"/>
    <property type="match status" value="1"/>
</dbReference>
<dbReference type="InterPro" id="IPR001991">
    <property type="entry name" value="Na-dicarboxylate_symporter"/>
</dbReference>
<dbReference type="EMBL" id="NPCC01000009">
    <property type="protein sequence ID" value="PAE89429.1"/>
    <property type="molecule type" value="Genomic_DNA"/>
</dbReference>
<dbReference type="InterPro" id="IPR036458">
    <property type="entry name" value="Na:dicarbo_symporter_sf"/>
</dbReference>
<feature type="transmembrane region" description="Helical" evidence="6">
    <location>
        <begin position="72"/>
        <end position="99"/>
    </location>
</feature>